<name>A0A1H8WCC0_9FIRM</name>
<keyword evidence="3" id="KW-0804">Transcription</keyword>
<sequence length="199" mass="22445">MTKKAPKEQRREDILEAAVTEFLAKGYEGASMEVIAARAGLTKGGLYYHYKSKDEILLAANGKYFEPVRELIYQAENLSCPVEGLRFFIVVYLQYWAQHPREMTFILLSLSKILACSAMWSLINAYSGDMIAFYERLFTKGLEQGKFRDHSPRSQATALFAALDGATPYLLISRQLTAERVAENLEAALVTPLLVLHQL</sequence>
<dbReference type="SUPFAM" id="SSF48498">
    <property type="entry name" value="Tetracyclin repressor-like, C-terminal domain"/>
    <property type="match status" value="1"/>
</dbReference>
<dbReference type="GO" id="GO:0000976">
    <property type="term" value="F:transcription cis-regulatory region binding"/>
    <property type="evidence" value="ECO:0007669"/>
    <property type="project" value="TreeGrafter"/>
</dbReference>
<dbReference type="GO" id="GO:0045892">
    <property type="term" value="P:negative regulation of DNA-templated transcription"/>
    <property type="evidence" value="ECO:0007669"/>
    <property type="project" value="UniProtKB-ARBA"/>
</dbReference>
<dbReference type="SUPFAM" id="SSF46689">
    <property type="entry name" value="Homeodomain-like"/>
    <property type="match status" value="1"/>
</dbReference>
<dbReference type="PROSITE" id="PS50977">
    <property type="entry name" value="HTH_TETR_2"/>
    <property type="match status" value="1"/>
</dbReference>
<evidence type="ECO:0000256" key="1">
    <source>
        <dbReference type="ARBA" id="ARBA00023015"/>
    </source>
</evidence>
<reference evidence="7 8" key="1">
    <citation type="submission" date="2016-10" db="EMBL/GenBank/DDBJ databases">
        <authorList>
            <person name="de Groot N.N."/>
        </authorList>
    </citation>
    <scope>NUCLEOTIDE SEQUENCE [LARGE SCALE GENOMIC DNA]</scope>
    <source>
        <strain evidence="7 8">DSM 13305</strain>
    </source>
</reference>
<organism evidence="7 8">
    <name type="scientific">Propionispora vibrioides</name>
    <dbReference type="NCBI Taxonomy" id="112903"/>
    <lineage>
        <taxon>Bacteria</taxon>
        <taxon>Bacillati</taxon>
        <taxon>Bacillota</taxon>
        <taxon>Negativicutes</taxon>
        <taxon>Selenomonadales</taxon>
        <taxon>Sporomusaceae</taxon>
        <taxon>Propionispora</taxon>
    </lineage>
</organism>
<keyword evidence="2 4" id="KW-0238">DNA-binding</keyword>
<gene>
    <name evidence="7" type="ORF">SAMN04490178_11544</name>
</gene>
<dbReference type="FunFam" id="1.10.10.60:FF:000141">
    <property type="entry name" value="TetR family transcriptional regulator"/>
    <property type="match status" value="1"/>
</dbReference>
<dbReference type="RefSeq" id="WP_177173588.1">
    <property type="nucleotide sequence ID" value="NZ_FODY01000015.1"/>
</dbReference>
<evidence type="ECO:0000256" key="3">
    <source>
        <dbReference type="ARBA" id="ARBA00023163"/>
    </source>
</evidence>
<evidence type="ECO:0000259" key="6">
    <source>
        <dbReference type="PROSITE" id="PS50977"/>
    </source>
</evidence>
<accession>A0A1H8WCC0</accession>
<keyword evidence="8" id="KW-1185">Reference proteome</keyword>
<proteinExistence type="predicted"/>
<dbReference type="Gene3D" id="1.10.357.10">
    <property type="entry name" value="Tetracycline Repressor, domain 2"/>
    <property type="match status" value="1"/>
</dbReference>
<feature type="domain" description="HTH tetR-type" evidence="6">
    <location>
        <begin position="8"/>
        <end position="68"/>
    </location>
</feature>
<keyword evidence="5" id="KW-0812">Transmembrane</keyword>
<dbReference type="PRINTS" id="PR00455">
    <property type="entry name" value="HTHTETR"/>
</dbReference>
<dbReference type="InterPro" id="IPR009057">
    <property type="entry name" value="Homeodomain-like_sf"/>
</dbReference>
<protein>
    <submittedName>
        <fullName evidence="7">DNA-binding transcriptional regulator, AcrR family</fullName>
    </submittedName>
</protein>
<feature type="DNA-binding region" description="H-T-H motif" evidence="4">
    <location>
        <begin position="31"/>
        <end position="50"/>
    </location>
</feature>
<dbReference type="PANTHER" id="PTHR30055:SF234">
    <property type="entry name" value="HTH-TYPE TRANSCRIPTIONAL REGULATOR BETI"/>
    <property type="match status" value="1"/>
</dbReference>
<dbReference type="Pfam" id="PF00440">
    <property type="entry name" value="TetR_N"/>
    <property type="match status" value="1"/>
</dbReference>
<feature type="transmembrane region" description="Helical" evidence="5">
    <location>
        <begin position="105"/>
        <end position="123"/>
    </location>
</feature>
<evidence type="ECO:0000256" key="2">
    <source>
        <dbReference type="ARBA" id="ARBA00023125"/>
    </source>
</evidence>
<dbReference type="STRING" id="112903.SAMN04490178_11544"/>
<dbReference type="EMBL" id="FODY01000015">
    <property type="protein sequence ID" value="SEP25290.1"/>
    <property type="molecule type" value="Genomic_DNA"/>
</dbReference>
<dbReference type="Gene3D" id="1.10.10.60">
    <property type="entry name" value="Homeodomain-like"/>
    <property type="match status" value="1"/>
</dbReference>
<evidence type="ECO:0000256" key="5">
    <source>
        <dbReference type="SAM" id="Phobius"/>
    </source>
</evidence>
<keyword evidence="1" id="KW-0805">Transcription regulation</keyword>
<dbReference type="InterPro" id="IPR050109">
    <property type="entry name" value="HTH-type_TetR-like_transc_reg"/>
</dbReference>
<evidence type="ECO:0000313" key="8">
    <source>
        <dbReference type="Proteomes" id="UP000198847"/>
    </source>
</evidence>
<dbReference type="InterPro" id="IPR036271">
    <property type="entry name" value="Tet_transcr_reg_TetR-rel_C_sf"/>
</dbReference>
<dbReference type="InterPro" id="IPR001647">
    <property type="entry name" value="HTH_TetR"/>
</dbReference>
<dbReference type="PANTHER" id="PTHR30055">
    <property type="entry name" value="HTH-TYPE TRANSCRIPTIONAL REGULATOR RUTR"/>
    <property type="match status" value="1"/>
</dbReference>
<evidence type="ECO:0000313" key="7">
    <source>
        <dbReference type="EMBL" id="SEP25290.1"/>
    </source>
</evidence>
<evidence type="ECO:0000256" key="4">
    <source>
        <dbReference type="PROSITE-ProRule" id="PRU00335"/>
    </source>
</evidence>
<dbReference type="Proteomes" id="UP000198847">
    <property type="component" value="Unassembled WGS sequence"/>
</dbReference>
<dbReference type="GO" id="GO:0003700">
    <property type="term" value="F:DNA-binding transcription factor activity"/>
    <property type="evidence" value="ECO:0007669"/>
    <property type="project" value="TreeGrafter"/>
</dbReference>
<dbReference type="AlphaFoldDB" id="A0A1H8WCC0"/>
<keyword evidence="5" id="KW-0472">Membrane</keyword>
<keyword evidence="5" id="KW-1133">Transmembrane helix</keyword>